<reference evidence="3" key="1">
    <citation type="submission" date="2019-09" db="EMBL/GenBank/DDBJ databases">
        <title>Draft genome information of white flower Hibiscus syriacus.</title>
        <authorList>
            <person name="Kim Y.-M."/>
        </authorList>
    </citation>
    <scope>NUCLEOTIDE SEQUENCE [LARGE SCALE GENOMIC DNA]</scope>
    <source>
        <strain evidence="3">YM2019G1</strain>
    </source>
</reference>
<dbReference type="EMBL" id="VEPZ02000949">
    <property type="protein sequence ID" value="KAE8708144.1"/>
    <property type="molecule type" value="Genomic_DNA"/>
</dbReference>
<dbReference type="Proteomes" id="UP000436088">
    <property type="component" value="Unassembled WGS sequence"/>
</dbReference>
<accession>A0A6A3ATX8</accession>
<gene>
    <name evidence="3" type="ORF">F3Y22_tig00110356pilonHSYRG00173</name>
</gene>
<feature type="compositionally biased region" description="Basic and acidic residues" evidence="2">
    <location>
        <begin position="851"/>
        <end position="863"/>
    </location>
</feature>
<dbReference type="GO" id="GO:0051015">
    <property type="term" value="F:actin filament binding"/>
    <property type="evidence" value="ECO:0007669"/>
    <property type="project" value="TreeGrafter"/>
</dbReference>
<feature type="region of interest" description="Disordered" evidence="2">
    <location>
        <begin position="851"/>
        <end position="876"/>
    </location>
</feature>
<dbReference type="GO" id="GO:0005886">
    <property type="term" value="C:plasma membrane"/>
    <property type="evidence" value="ECO:0007669"/>
    <property type="project" value="TreeGrafter"/>
</dbReference>
<dbReference type="PANTHER" id="PTHR32258">
    <property type="entry name" value="PROTEIN NETWORKED 4A"/>
    <property type="match status" value="1"/>
</dbReference>
<name>A0A6A3ATX8_HIBSY</name>
<evidence type="ECO:0000256" key="1">
    <source>
        <dbReference type="SAM" id="Coils"/>
    </source>
</evidence>
<evidence type="ECO:0000256" key="2">
    <source>
        <dbReference type="SAM" id="MobiDB-lite"/>
    </source>
</evidence>
<organism evidence="3 4">
    <name type="scientific">Hibiscus syriacus</name>
    <name type="common">Rose of Sharon</name>
    <dbReference type="NCBI Taxonomy" id="106335"/>
    <lineage>
        <taxon>Eukaryota</taxon>
        <taxon>Viridiplantae</taxon>
        <taxon>Streptophyta</taxon>
        <taxon>Embryophyta</taxon>
        <taxon>Tracheophyta</taxon>
        <taxon>Spermatophyta</taxon>
        <taxon>Magnoliopsida</taxon>
        <taxon>eudicotyledons</taxon>
        <taxon>Gunneridae</taxon>
        <taxon>Pentapetalae</taxon>
        <taxon>rosids</taxon>
        <taxon>malvids</taxon>
        <taxon>Malvales</taxon>
        <taxon>Malvaceae</taxon>
        <taxon>Malvoideae</taxon>
        <taxon>Hibiscus</taxon>
    </lineage>
</organism>
<comment type="caution">
    <text evidence="3">The sequence shown here is derived from an EMBL/GenBank/DDBJ whole genome shotgun (WGS) entry which is preliminary data.</text>
</comment>
<dbReference type="InterPro" id="IPR051861">
    <property type="entry name" value="NET_actin-binding_domain"/>
</dbReference>
<protein>
    <submittedName>
        <fullName evidence="3">Methylcrotonyl-CoA carboxylase alpha chai isoform 1</fullName>
    </submittedName>
</protein>
<feature type="coiled-coil region" evidence="1">
    <location>
        <begin position="494"/>
        <end position="542"/>
    </location>
</feature>
<evidence type="ECO:0000313" key="4">
    <source>
        <dbReference type="Proteomes" id="UP000436088"/>
    </source>
</evidence>
<proteinExistence type="predicted"/>
<dbReference type="AlphaFoldDB" id="A0A6A3ATX8"/>
<feature type="coiled-coil region" evidence="1">
    <location>
        <begin position="3"/>
        <end position="374"/>
    </location>
</feature>
<keyword evidence="1" id="KW-0175">Coiled coil</keyword>
<dbReference type="PANTHER" id="PTHR32258:SF32">
    <property type="entry name" value="PROTEIN NETWORKED 1D"/>
    <property type="match status" value="1"/>
</dbReference>
<evidence type="ECO:0000313" key="3">
    <source>
        <dbReference type="EMBL" id="KAE8708144.1"/>
    </source>
</evidence>
<keyword evidence="4" id="KW-1185">Reference proteome</keyword>
<sequence>MTARGLNERASKAEAEVQTLKDVLAKLGAEREAKLVQYQICLEKINNLENSLSHALNEAAELNMRASEAEVKAQALIKDLARVEAEKEDSIARYKQCSETKCNLEEKLSNAEECARRMTERAEKAESELETLKQEDIGTRNQGLEDELQRVKEENKDLNELKLSSAMSITNLQDEILSLRETIAKLDAGVELRVDQRNALQQEIYCLKEELNEFNKRHQDMTGKLESVCLNPENFASSVKALQEENTKLKDVCKRDSDEKLAILQKLKLMEELDEKNALLENSLSDLSIELEVVRGRVKTLEESCQSLLKEKSILIVEKDALISQLQIATQNLEKLSEKNNFMENSLIDSSSELEELREKLTSLEHSCMCLGDEKSVLITQREYEEELHKAMNAQVEIFILQKCAEDLEEKNVYLSLECRKLLEANKVSEKFISELETENSVNQMVMKSVCDQISMLRMGLYQMLTTLEIDVIHGYDDKIKEDQSLLDCVFGRLQEMQDSLTKSRDENQQLVTENSVLITLLGQLKLEAENLVSEKNSLHQELRLKSELFFYLYSRTEKLSDLNEELRCKETEGGQREEVLQTKIGEQQMLSASHEERGQLQKVVEDLTSRYDEVMLSGEDQKSQIPKLSRDYDRRSMGTESIHHVNKKIETELLELNEEIDESKHWEESLSVELQKELWENQADAFFLENQISAVHEALLEQKAHEICNECEILGRNSKAVRVEELEISVRILEHNNGGLEAQLAAAHNPVIVSLLESMTSLESETLLHPKLSSGYNEEFKDKKSGTDLRAEQISEYQIASVSHVFSDLQGIHLRIKAIETAVVEMERLAVLENINLNSKLETAMRQIKELRSGNSSRRESITAKGHVNARQEGRELSHGLGSIVEIQRPTTEISEEDNEMMTKDIMLDQISECTSYVISRKETDEVNNQMLEIGETVEHDGSANWKIGKAQNMVTATTDYEQIGTVKGHKSRNPSTESLVKELVVDKEGSERFTKPNQEGSKRKILERLGSDAQKLANLQITAQDLKRKVEITETGEKGKGTEYCIVKKQLEEADETITKLGDANRKLMTQVEDGSWYRDGKSALESDEIGSVRKQGVLEQAQRESEKLRCLQLELQKIQFLILQLDDGKGSTVRTRIADSKIRVQLRDYIYGGRNIPKKKKARFCACVKPSTKGD</sequence>